<dbReference type="RefSeq" id="XP_002778277.1">
    <property type="nucleotide sequence ID" value="XM_002778231.1"/>
</dbReference>
<feature type="chain" id="PRO_5002952900" evidence="1">
    <location>
        <begin position="17"/>
        <end position="135"/>
    </location>
</feature>
<dbReference type="EMBL" id="GG677899">
    <property type="protein sequence ID" value="EER10072.1"/>
    <property type="molecule type" value="Genomic_DNA"/>
</dbReference>
<dbReference type="AlphaFoldDB" id="C5KZP4"/>
<name>C5KZP4_PERM5</name>
<organism evidence="3">
    <name type="scientific">Perkinsus marinus (strain ATCC 50983 / TXsc)</name>
    <dbReference type="NCBI Taxonomy" id="423536"/>
    <lineage>
        <taxon>Eukaryota</taxon>
        <taxon>Sar</taxon>
        <taxon>Alveolata</taxon>
        <taxon>Perkinsozoa</taxon>
        <taxon>Perkinsea</taxon>
        <taxon>Perkinsida</taxon>
        <taxon>Perkinsidae</taxon>
        <taxon>Perkinsus</taxon>
    </lineage>
</organism>
<accession>C5KZP4</accession>
<proteinExistence type="predicted"/>
<sequence length="135" mass="15464">MPNRLLHLILVGVALSREPNGSYFVNKSKPYLALVYTFSDDATKVEILFNCGVGPRPTKATFAVTKKSDVFYLISLNQNLHWLQFIDSFEKTCPDYLPLEEGDLSEIKYDTKFDHPSIHLKGQWLELAHREPPSH</sequence>
<evidence type="ECO:0000313" key="3">
    <source>
        <dbReference type="Proteomes" id="UP000007800"/>
    </source>
</evidence>
<reference evidence="2 3" key="1">
    <citation type="submission" date="2008-07" db="EMBL/GenBank/DDBJ databases">
        <authorList>
            <person name="El-Sayed N."/>
            <person name="Caler E."/>
            <person name="Inman J."/>
            <person name="Amedeo P."/>
            <person name="Hass B."/>
            <person name="Wortman J."/>
        </authorList>
    </citation>
    <scope>NUCLEOTIDE SEQUENCE [LARGE SCALE GENOMIC DNA]</scope>
    <source>
        <strain evidence="3">ATCC 50983 / TXsc</strain>
    </source>
</reference>
<feature type="signal peptide" evidence="1">
    <location>
        <begin position="1"/>
        <end position="16"/>
    </location>
</feature>
<dbReference type="InParanoid" id="C5KZP4"/>
<keyword evidence="1" id="KW-0732">Signal</keyword>
<dbReference type="Proteomes" id="UP000007800">
    <property type="component" value="Unassembled WGS sequence"/>
</dbReference>
<keyword evidence="3" id="KW-1185">Reference proteome</keyword>
<protein>
    <submittedName>
        <fullName evidence="2">Uncharacterized protein</fullName>
    </submittedName>
</protein>
<dbReference type="GeneID" id="9038350"/>
<evidence type="ECO:0000313" key="2">
    <source>
        <dbReference type="EMBL" id="EER10072.1"/>
    </source>
</evidence>
<gene>
    <name evidence="2" type="ORF">Pmar_PMAR007069</name>
</gene>
<evidence type="ECO:0000256" key="1">
    <source>
        <dbReference type="SAM" id="SignalP"/>
    </source>
</evidence>